<reference evidence="1 2" key="1">
    <citation type="submission" date="2020-05" db="EMBL/GenBank/DDBJ databases">
        <title>Complete genome sequence of Alicycliphilus denitrificans DP3.</title>
        <authorList>
            <person name="Chen X."/>
        </authorList>
    </citation>
    <scope>NUCLEOTIDE SEQUENCE [LARGE SCALE GENOMIC DNA]</scope>
    <source>
        <strain evidence="1 2">DP3</strain>
    </source>
</reference>
<dbReference type="GO" id="GO:0016740">
    <property type="term" value="F:transferase activity"/>
    <property type="evidence" value="ECO:0007669"/>
    <property type="project" value="UniProtKB-KW"/>
</dbReference>
<accession>A0A859A0F2</accession>
<organism evidence="1 2">
    <name type="scientific">Alicycliphilus denitrificans</name>
    <dbReference type="NCBI Taxonomy" id="179636"/>
    <lineage>
        <taxon>Bacteria</taxon>
        <taxon>Pseudomonadati</taxon>
        <taxon>Pseudomonadota</taxon>
        <taxon>Betaproteobacteria</taxon>
        <taxon>Burkholderiales</taxon>
        <taxon>Comamonadaceae</taxon>
        <taxon>Alicycliphilus</taxon>
    </lineage>
</organism>
<dbReference type="Proteomes" id="UP000500755">
    <property type="component" value="Chromosome"/>
</dbReference>
<gene>
    <name evidence="1" type="ORF">HF896_20890</name>
</gene>
<dbReference type="AlphaFoldDB" id="A0A859A0F2"/>
<protein>
    <submittedName>
        <fullName evidence="1">S-adenosylmethionine tRNA ribosyltransferase</fullName>
    </submittedName>
</protein>
<dbReference type="EMBL" id="CP051298">
    <property type="protein sequence ID" value="QKD45909.1"/>
    <property type="molecule type" value="Genomic_DNA"/>
</dbReference>
<proteinExistence type="predicted"/>
<dbReference type="RefSeq" id="WP_013520851.1">
    <property type="nucleotide sequence ID" value="NZ_CP051298.1"/>
</dbReference>
<sequence length="111" mass="11686">MPHLEGQVLWPSDAPPSGAELVLTVELRDVGRQDAAAPLVAQYAAPVRAPVHGDASAFRLDWADPAGLLGRPTSELALQARVLDGRGTLRYISTEHVAAAQGACVKLQRVG</sequence>
<evidence type="ECO:0000313" key="1">
    <source>
        <dbReference type="EMBL" id="QKD45909.1"/>
    </source>
</evidence>
<name>A0A859A0F2_9BURK</name>
<evidence type="ECO:0000313" key="2">
    <source>
        <dbReference type="Proteomes" id="UP000500755"/>
    </source>
</evidence>
<keyword evidence="1" id="KW-0808">Transferase</keyword>